<keyword evidence="1" id="KW-0472">Membrane</keyword>
<keyword evidence="1" id="KW-1133">Transmembrane helix</keyword>
<sequence>MEIVLLLALLLLLFFVALWLKVHHYRSSNVEAVASPASRALAELVAVAGGIYLSLVLLVSFLKINLPEAITIGRVQVDPLAIVALLVALLQPVFLSLWPRFKGR</sequence>
<dbReference type="EMBL" id="DF238840">
    <property type="protein sequence ID" value="GAF26806.1"/>
    <property type="molecule type" value="Genomic_DNA"/>
</dbReference>
<protein>
    <submittedName>
        <fullName evidence="2">Phosphomannomutase</fullName>
    </submittedName>
</protein>
<feature type="transmembrane region" description="Helical" evidence="1">
    <location>
        <begin position="44"/>
        <end position="65"/>
    </location>
</feature>
<evidence type="ECO:0000313" key="2">
    <source>
        <dbReference type="EMBL" id="GAF26806.1"/>
    </source>
</evidence>
<evidence type="ECO:0000256" key="1">
    <source>
        <dbReference type="SAM" id="Phobius"/>
    </source>
</evidence>
<gene>
    <name evidence="2" type="ORF">MTY_2146</name>
</gene>
<keyword evidence="1" id="KW-0812">Transmembrane</keyword>
<proteinExistence type="predicted"/>
<name>A0A0S6UH22_NEOTH</name>
<organism evidence="2">
    <name type="scientific">Moorella thermoacetica Y72</name>
    <dbReference type="NCBI Taxonomy" id="1325331"/>
    <lineage>
        <taxon>Bacteria</taxon>
        <taxon>Bacillati</taxon>
        <taxon>Bacillota</taxon>
        <taxon>Clostridia</taxon>
        <taxon>Neomoorellales</taxon>
        <taxon>Neomoorellaceae</taxon>
        <taxon>Neomoorella</taxon>
    </lineage>
</organism>
<reference evidence="2" key="1">
    <citation type="journal article" date="2014" name="Gene">
        <title>Genome-guided analysis of transformation efficiency and carbon dioxide assimilation by Moorella thermoacetica Y72.</title>
        <authorList>
            <person name="Tsukahara K."/>
            <person name="Kita A."/>
            <person name="Nakashimada Y."/>
            <person name="Hoshino T."/>
            <person name="Murakami K."/>
        </authorList>
    </citation>
    <scope>NUCLEOTIDE SEQUENCE [LARGE SCALE GENOMIC DNA]</scope>
    <source>
        <strain evidence="2">Y72</strain>
    </source>
</reference>
<dbReference type="Proteomes" id="UP000063718">
    <property type="component" value="Unassembled WGS sequence"/>
</dbReference>
<dbReference type="AlphaFoldDB" id="A0A0S6UH22"/>
<feature type="transmembrane region" description="Helical" evidence="1">
    <location>
        <begin position="77"/>
        <end position="98"/>
    </location>
</feature>
<dbReference type="RefSeq" id="WP_025774518.1">
    <property type="nucleotide sequence ID" value="NZ_DF238840.1"/>
</dbReference>
<accession>A0A0S6UH22</accession>